<proteinExistence type="predicted"/>
<dbReference type="RefSeq" id="WP_073410876.1">
    <property type="nucleotide sequence ID" value="NZ_FQWH01000013.1"/>
</dbReference>
<gene>
    <name evidence="1" type="ORF">SAMN05444388_11376</name>
</gene>
<dbReference type="AlphaFoldDB" id="A0A1M5UAT4"/>
<evidence type="ECO:0000313" key="2">
    <source>
        <dbReference type="Proteomes" id="UP000184112"/>
    </source>
</evidence>
<organism evidence="1 2">
    <name type="scientific">Flavobacterium johnsoniae</name>
    <name type="common">Cytophaga johnsonae</name>
    <dbReference type="NCBI Taxonomy" id="986"/>
    <lineage>
        <taxon>Bacteria</taxon>
        <taxon>Pseudomonadati</taxon>
        <taxon>Bacteroidota</taxon>
        <taxon>Flavobacteriia</taxon>
        <taxon>Flavobacteriales</taxon>
        <taxon>Flavobacteriaceae</taxon>
        <taxon>Flavobacterium</taxon>
    </lineage>
</organism>
<evidence type="ECO:0000313" key="1">
    <source>
        <dbReference type="EMBL" id="SHH60050.1"/>
    </source>
</evidence>
<protein>
    <submittedName>
        <fullName evidence="1">Uncharacterized protein</fullName>
    </submittedName>
</protein>
<name>A0A1M5UAT4_FLAJO</name>
<accession>A0A1M5UAT4</accession>
<sequence>MENRHIELYKQEILELTKFLREEWLDLRELIEESGLNTEELLLICYCEDENDREFGVLFINENKILEFIVQNNELELKDITNIEGIENEIPQIKIASELL</sequence>
<dbReference type="EMBL" id="FQWH01000013">
    <property type="protein sequence ID" value="SHH60050.1"/>
    <property type="molecule type" value="Genomic_DNA"/>
</dbReference>
<reference evidence="1 2" key="1">
    <citation type="submission" date="2016-11" db="EMBL/GenBank/DDBJ databases">
        <authorList>
            <person name="Jaros S."/>
            <person name="Januszkiewicz K."/>
            <person name="Wedrychowicz H."/>
        </authorList>
    </citation>
    <scope>NUCLEOTIDE SEQUENCE [LARGE SCALE GENOMIC DNA]</scope>
    <source>
        <strain evidence="1 2">DSM 6792</strain>
    </source>
</reference>
<dbReference type="Proteomes" id="UP000184112">
    <property type="component" value="Unassembled WGS sequence"/>
</dbReference>